<dbReference type="Gene3D" id="2.40.50.1020">
    <property type="entry name" value="LytTr DNA-binding domain"/>
    <property type="match status" value="1"/>
</dbReference>
<reference evidence="1" key="1">
    <citation type="submission" date="2021-10" db="EMBL/GenBank/DDBJ databases">
        <title>Anaerobic single-cell dispensing facilitates the cultivation of human gut bacteria.</title>
        <authorList>
            <person name="Afrizal A."/>
        </authorList>
    </citation>
    <scope>NUCLEOTIDE SEQUENCE</scope>
    <source>
        <strain evidence="1">CLA-AA-H204</strain>
    </source>
</reference>
<evidence type="ECO:0000313" key="2">
    <source>
        <dbReference type="Proteomes" id="UP001198893"/>
    </source>
</evidence>
<evidence type="ECO:0008006" key="3">
    <source>
        <dbReference type="Google" id="ProtNLM"/>
    </source>
</evidence>
<dbReference type="AlphaFoldDB" id="A0AAW4WFZ3"/>
<sequence>MKQESITIISKRMKKKIRIADILYIIKSEYLSLIHLIDGDILQTITPIYELKEMLGDDCIEVKKGCIVSVSAITNVKDKIYLCNGEAIDFTVRRRKAVRLEWREKQKLMIDEINGQNPPRTDEEYHKYYEICDKFPFAFTDIEMVFNEKRHAVDWIFRYGNEALAELEGVPLKEMIGSTFQDCMRTCSTTRNRPVNWNLSVPDRLMQMEMRNLNLPTHLITRSSLMWL</sequence>
<gene>
    <name evidence="1" type="ORF">LKD47_14295</name>
</gene>
<evidence type="ECO:0000313" key="1">
    <source>
        <dbReference type="EMBL" id="MCC2243449.1"/>
    </source>
</evidence>
<dbReference type="EMBL" id="JAJEQW010000022">
    <property type="protein sequence ID" value="MCC2243449.1"/>
    <property type="molecule type" value="Genomic_DNA"/>
</dbReference>
<proteinExistence type="predicted"/>
<dbReference type="Proteomes" id="UP001198893">
    <property type="component" value="Unassembled WGS sequence"/>
</dbReference>
<dbReference type="RefSeq" id="WP_227710846.1">
    <property type="nucleotide sequence ID" value="NZ_JAJEQW010000022.1"/>
</dbReference>
<accession>A0AAW4WFZ3</accession>
<comment type="caution">
    <text evidence="1">The sequence shown here is derived from an EMBL/GenBank/DDBJ whole genome shotgun (WGS) entry which is preliminary data.</text>
</comment>
<organism evidence="1 2">
    <name type="scientific">Roseburia amylophila</name>
    <dbReference type="NCBI Taxonomy" id="2981794"/>
    <lineage>
        <taxon>Bacteria</taxon>
        <taxon>Bacillati</taxon>
        <taxon>Bacillota</taxon>
        <taxon>Clostridia</taxon>
        <taxon>Lachnospirales</taxon>
        <taxon>Lachnospiraceae</taxon>
        <taxon>Roseburia</taxon>
    </lineage>
</organism>
<protein>
    <recommendedName>
        <fullName evidence="3">LytTR family transcriptional regulator</fullName>
    </recommendedName>
</protein>
<name>A0AAW4WFZ3_9FIRM</name>